<feature type="chain" id="PRO_5029679601" description="Bifunctional inhibitor/plant lipid transfer protein/seed storage helical domain-containing protein" evidence="1">
    <location>
        <begin position="19"/>
        <end position="123"/>
    </location>
</feature>
<sequence length="123" mass="13674">MAALTLITILLISSPISAISDQSLGTVFDSCADQAMQIYQKCKPYATGEVDFVSKECCGGSGSIQDIARISVKTPQTAWYRCEVYKRAAIKNKFIQERAGKIPILCPYRPIFMPFVPHIDCYQ</sequence>
<protein>
    <recommendedName>
        <fullName evidence="2">Bifunctional inhibitor/plant lipid transfer protein/seed storage helical domain-containing protein</fullName>
    </recommendedName>
</protein>
<keyword evidence="1" id="KW-0732">Signal</keyword>
<feature type="domain" description="Bifunctional inhibitor/plant lipid transfer protein/seed storage helical" evidence="2">
    <location>
        <begin position="31"/>
        <end position="109"/>
    </location>
</feature>
<dbReference type="Pfam" id="PF00234">
    <property type="entry name" value="Tryp_alpha_amyl"/>
    <property type="match status" value="1"/>
</dbReference>
<proteinExistence type="predicted"/>
<dbReference type="SUPFAM" id="SSF47699">
    <property type="entry name" value="Bifunctional inhibitor/lipid-transfer protein/seed storage 2S albumin"/>
    <property type="match status" value="1"/>
</dbReference>
<evidence type="ECO:0000313" key="3">
    <source>
        <dbReference type="EnsemblPlants" id="Kaladp0048s0634.1.v1.1.CDS.1"/>
    </source>
</evidence>
<dbReference type="EnsemblPlants" id="Kaladp0048s0634.1.v1.1">
    <property type="protein sequence ID" value="Kaladp0048s0634.1.v1.1.CDS.1"/>
    <property type="gene ID" value="Kaladp0048s0634.v1.1"/>
</dbReference>
<dbReference type="Gene3D" id="1.10.110.10">
    <property type="entry name" value="Plant lipid-transfer and hydrophobic proteins"/>
    <property type="match status" value="1"/>
</dbReference>
<organism evidence="3 4">
    <name type="scientific">Kalanchoe fedtschenkoi</name>
    <name type="common">Lavender scallops</name>
    <name type="synonym">South American air plant</name>
    <dbReference type="NCBI Taxonomy" id="63787"/>
    <lineage>
        <taxon>Eukaryota</taxon>
        <taxon>Viridiplantae</taxon>
        <taxon>Streptophyta</taxon>
        <taxon>Embryophyta</taxon>
        <taxon>Tracheophyta</taxon>
        <taxon>Spermatophyta</taxon>
        <taxon>Magnoliopsida</taxon>
        <taxon>eudicotyledons</taxon>
        <taxon>Gunneridae</taxon>
        <taxon>Pentapetalae</taxon>
        <taxon>Saxifragales</taxon>
        <taxon>Crassulaceae</taxon>
        <taxon>Kalanchoe</taxon>
    </lineage>
</organism>
<evidence type="ECO:0000313" key="4">
    <source>
        <dbReference type="Proteomes" id="UP000594263"/>
    </source>
</evidence>
<dbReference type="Gramene" id="Kaladp0048s0634.1.v1.1">
    <property type="protein sequence ID" value="Kaladp0048s0634.1.v1.1.CDS.1"/>
    <property type="gene ID" value="Kaladp0048s0634.v1.1"/>
</dbReference>
<dbReference type="InterPro" id="IPR036312">
    <property type="entry name" value="Bifun_inhib/LTP/seed_sf"/>
</dbReference>
<dbReference type="InterPro" id="IPR016140">
    <property type="entry name" value="Bifunc_inhib/LTP/seed_store"/>
</dbReference>
<dbReference type="AlphaFoldDB" id="A0A7N0U0G7"/>
<reference evidence="3" key="1">
    <citation type="submission" date="2021-01" db="UniProtKB">
        <authorList>
            <consortium name="EnsemblPlants"/>
        </authorList>
    </citation>
    <scope>IDENTIFICATION</scope>
</reference>
<name>A0A7N0U0G7_KALFE</name>
<evidence type="ECO:0000259" key="2">
    <source>
        <dbReference type="Pfam" id="PF00234"/>
    </source>
</evidence>
<keyword evidence="4" id="KW-1185">Reference proteome</keyword>
<evidence type="ECO:0000256" key="1">
    <source>
        <dbReference type="SAM" id="SignalP"/>
    </source>
</evidence>
<feature type="signal peptide" evidence="1">
    <location>
        <begin position="1"/>
        <end position="18"/>
    </location>
</feature>
<dbReference type="Proteomes" id="UP000594263">
    <property type="component" value="Unplaced"/>
</dbReference>
<accession>A0A7N0U0G7</accession>